<dbReference type="Proteomes" id="UP001589683">
    <property type="component" value="Unassembled WGS sequence"/>
</dbReference>
<evidence type="ECO:0000256" key="2">
    <source>
        <dbReference type="ARBA" id="ARBA00022679"/>
    </source>
</evidence>
<dbReference type="RefSeq" id="WP_246531791.1">
    <property type="nucleotide sequence ID" value="NZ_JAGFNU010000012.1"/>
</dbReference>
<organism evidence="4 5">
    <name type="scientific">Pseudohalocynthiibacter aestuariivivens</name>
    <dbReference type="NCBI Taxonomy" id="1591409"/>
    <lineage>
        <taxon>Bacteria</taxon>
        <taxon>Pseudomonadati</taxon>
        <taxon>Pseudomonadota</taxon>
        <taxon>Alphaproteobacteria</taxon>
        <taxon>Rhodobacterales</taxon>
        <taxon>Paracoccaceae</taxon>
        <taxon>Pseudohalocynthiibacter</taxon>
    </lineage>
</organism>
<accession>A0ABV5JBZ9</accession>
<protein>
    <submittedName>
        <fullName evidence="4">Sulfotransferase domain-containing protein</fullName>
    </submittedName>
</protein>
<evidence type="ECO:0000259" key="3">
    <source>
        <dbReference type="Pfam" id="PF00685"/>
    </source>
</evidence>
<proteinExistence type="inferred from homology"/>
<dbReference type="Gene3D" id="3.40.50.300">
    <property type="entry name" value="P-loop containing nucleotide triphosphate hydrolases"/>
    <property type="match status" value="1"/>
</dbReference>
<comment type="caution">
    <text evidence="4">The sequence shown here is derived from an EMBL/GenBank/DDBJ whole genome shotgun (WGS) entry which is preliminary data.</text>
</comment>
<evidence type="ECO:0000313" key="5">
    <source>
        <dbReference type="Proteomes" id="UP001589683"/>
    </source>
</evidence>
<keyword evidence="2" id="KW-0808">Transferase</keyword>
<sequence>MRRIVWLASFPKSGNTWTRAFLGSYLSPPGQAVSINELSSITTFDARQDWHDLAIGKPFVGKTLDDSLVLRPKIQRMIAASRPGSRFVKTHSKMGRVGEVDLILPEVTAAAIYIMRNPFDVSVSYARHNNLSVDDAIQRMCDPMNLNSTETLIFDCLGRWDEHIQGWTTAPGLARHVMRYEDMVENPKKAFQGLLAFLKVPIDPKKLRHSLKATSFKELQRQERQKGFKEKPKHAKSFFVSGKAGGWKDELTVEQVETLRTEFADTLEKYFPEVVKEADAFIAQENPVQ</sequence>
<dbReference type="PANTHER" id="PTHR11783">
    <property type="entry name" value="SULFOTRANSFERASE SULT"/>
    <property type="match status" value="1"/>
</dbReference>
<name>A0ABV5JBZ9_9RHOB</name>
<comment type="similarity">
    <text evidence="1">Belongs to the sulfotransferase 1 family.</text>
</comment>
<gene>
    <name evidence="4" type="ORF">ACFFUT_04170</name>
</gene>
<dbReference type="Pfam" id="PF00685">
    <property type="entry name" value="Sulfotransfer_1"/>
    <property type="match status" value="1"/>
</dbReference>
<reference evidence="4 5" key="1">
    <citation type="submission" date="2024-09" db="EMBL/GenBank/DDBJ databases">
        <authorList>
            <person name="Sun Q."/>
            <person name="Mori K."/>
        </authorList>
    </citation>
    <scope>NUCLEOTIDE SEQUENCE [LARGE SCALE GENOMIC DNA]</scope>
    <source>
        <strain evidence="4 5">CECT 8726</strain>
    </source>
</reference>
<evidence type="ECO:0000256" key="1">
    <source>
        <dbReference type="ARBA" id="ARBA00005771"/>
    </source>
</evidence>
<keyword evidence="5" id="KW-1185">Reference proteome</keyword>
<dbReference type="InterPro" id="IPR000863">
    <property type="entry name" value="Sulfotransferase_dom"/>
</dbReference>
<evidence type="ECO:0000313" key="4">
    <source>
        <dbReference type="EMBL" id="MFB9230981.1"/>
    </source>
</evidence>
<dbReference type="SUPFAM" id="SSF52540">
    <property type="entry name" value="P-loop containing nucleoside triphosphate hydrolases"/>
    <property type="match status" value="1"/>
</dbReference>
<feature type="domain" description="Sulfotransferase" evidence="3">
    <location>
        <begin position="5"/>
        <end position="268"/>
    </location>
</feature>
<dbReference type="EMBL" id="JBHMEA010000009">
    <property type="protein sequence ID" value="MFB9230981.1"/>
    <property type="molecule type" value="Genomic_DNA"/>
</dbReference>
<dbReference type="InterPro" id="IPR027417">
    <property type="entry name" value="P-loop_NTPase"/>
</dbReference>